<evidence type="ECO:0000256" key="1">
    <source>
        <dbReference type="ARBA" id="ARBA00022574"/>
    </source>
</evidence>
<evidence type="ECO:0000256" key="3">
    <source>
        <dbReference type="SAM" id="MobiDB-lite"/>
    </source>
</evidence>
<accession>A0ABP1DYW9</accession>
<reference evidence="5" key="1">
    <citation type="submission" date="2024-04" db="EMBL/GenBank/DDBJ databases">
        <authorList>
            <person name="Shaw F."/>
            <person name="Minotto A."/>
        </authorList>
    </citation>
    <scope>NUCLEOTIDE SEQUENCE [LARGE SCALE GENOMIC DNA]</scope>
</reference>
<dbReference type="PANTHER" id="PTHR44472:SF1">
    <property type="entry name" value="DDB1 AND CUL4 ASSOCIATED FACTOR 4"/>
    <property type="match status" value="1"/>
</dbReference>
<organism evidence="4 5">
    <name type="scientific">Somion occarium</name>
    <dbReference type="NCBI Taxonomy" id="3059160"/>
    <lineage>
        <taxon>Eukaryota</taxon>
        <taxon>Fungi</taxon>
        <taxon>Dikarya</taxon>
        <taxon>Basidiomycota</taxon>
        <taxon>Agaricomycotina</taxon>
        <taxon>Agaricomycetes</taxon>
        <taxon>Polyporales</taxon>
        <taxon>Cerrenaceae</taxon>
        <taxon>Somion</taxon>
    </lineage>
</organism>
<evidence type="ECO:0000256" key="2">
    <source>
        <dbReference type="ARBA" id="ARBA00022737"/>
    </source>
</evidence>
<feature type="region of interest" description="Disordered" evidence="3">
    <location>
        <begin position="20"/>
        <end position="57"/>
    </location>
</feature>
<feature type="compositionally biased region" description="Polar residues" evidence="3">
    <location>
        <begin position="29"/>
        <end position="47"/>
    </location>
</feature>
<keyword evidence="5" id="KW-1185">Reference proteome</keyword>
<dbReference type="PANTHER" id="PTHR44472">
    <property type="entry name" value="DDB1- AND CUL4-ASSOCIATED FACTOR 4-RELATED"/>
    <property type="match status" value="1"/>
</dbReference>
<dbReference type="InterPro" id="IPR052254">
    <property type="entry name" value="CUL4-DDB1_E3_ligase_receptor"/>
</dbReference>
<sequence length="446" mass="49620">MPPRELPGFYWDETKERYFPLSSRPPGSPTTLPSNASLSSDISGQQRTRYRNEGPLKRRKVEFQQEPQPQNVWSLVDRMRTGGTYTATGRYVHELELQSIARPCRVEVNSVSDSNVLSFVATEQADGSYTTTVGDQLGWVYTQYSAVPNVPTREVFLGSQVNTVCCTQDIRVAIPFGAACEVVIQNLTSPDVSMWTILRILDKSCHDVRDAHLLDHSLLLGAAGRGILMPDIVASTHFRFLPTKSDVLSVYQLGQLCYTGCRNGSIQCFDRRVETVHKGQELFNQRFKGTNSSITHLSVVNEWQLLVSTIGGSLEMYDLRFAGNPGPIMQFQGHSNRYTEKLGLAVSPAHDLLFAASDERRVNAWSLRTGNPIIPSVDPKQSPDSSLLALVPLPKRCPRLLEEPFPAEIPAMQVTDGGSGEDRGLCVWVASGKALYRYRIGKRPLF</sequence>
<protein>
    <submittedName>
        <fullName evidence="4">Uncharacterized protein</fullName>
    </submittedName>
</protein>
<dbReference type="EMBL" id="OZ037950">
    <property type="protein sequence ID" value="CAL1712459.1"/>
    <property type="molecule type" value="Genomic_DNA"/>
</dbReference>
<dbReference type="InterPro" id="IPR015943">
    <property type="entry name" value="WD40/YVTN_repeat-like_dom_sf"/>
</dbReference>
<dbReference type="Gene3D" id="2.130.10.10">
    <property type="entry name" value="YVTN repeat-like/Quinoprotein amine dehydrogenase"/>
    <property type="match status" value="1"/>
</dbReference>
<dbReference type="Proteomes" id="UP001497453">
    <property type="component" value="Chromosome 7"/>
</dbReference>
<evidence type="ECO:0000313" key="4">
    <source>
        <dbReference type="EMBL" id="CAL1712459.1"/>
    </source>
</evidence>
<gene>
    <name evidence="4" type="ORF">GFSPODELE1_LOCUS8833</name>
</gene>
<keyword evidence="1" id="KW-0853">WD repeat</keyword>
<name>A0ABP1DYW9_9APHY</name>
<dbReference type="InterPro" id="IPR036322">
    <property type="entry name" value="WD40_repeat_dom_sf"/>
</dbReference>
<dbReference type="SUPFAM" id="SSF50978">
    <property type="entry name" value="WD40 repeat-like"/>
    <property type="match status" value="1"/>
</dbReference>
<proteinExistence type="predicted"/>
<keyword evidence="2" id="KW-0677">Repeat</keyword>
<evidence type="ECO:0000313" key="5">
    <source>
        <dbReference type="Proteomes" id="UP001497453"/>
    </source>
</evidence>